<dbReference type="SUPFAM" id="SSF53474">
    <property type="entry name" value="alpha/beta-Hydrolases"/>
    <property type="match status" value="1"/>
</dbReference>
<dbReference type="Pfam" id="PF12697">
    <property type="entry name" value="Abhydrolase_6"/>
    <property type="match status" value="1"/>
</dbReference>
<dbReference type="EMBL" id="CP053697">
    <property type="protein sequence ID" value="QKE65206.1"/>
    <property type="molecule type" value="Genomic_DNA"/>
</dbReference>
<dbReference type="GO" id="GO:0016787">
    <property type="term" value="F:hydrolase activity"/>
    <property type="evidence" value="ECO:0007669"/>
    <property type="project" value="UniProtKB-KW"/>
</dbReference>
<dbReference type="AlphaFoldDB" id="A0A6M8FZG7"/>
<organism evidence="2 3">
    <name type="scientific">Aquipseudomonas campi</name>
    <dbReference type="NCBI Taxonomy" id="2731681"/>
    <lineage>
        <taxon>Bacteria</taxon>
        <taxon>Pseudomonadati</taxon>
        <taxon>Pseudomonadota</taxon>
        <taxon>Gammaproteobacteria</taxon>
        <taxon>Pseudomonadales</taxon>
        <taxon>Pseudomonadaceae</taxon>
        <taxon>Aquipseudomonas</taxon>
    </lineage>
</organism>
<gene>
    <name evidence="2" type="ORF">HNE05_18210</name>
</gene>
<evidence type="ECO:0000313" key="2">
    <source>
        <dbReference type="EMBL" id="QKE65206.1"/>
    </source>
</evidence>
<name>A0A6M8FZG7_9GAMM</name>
<evidence type="ECO:0000313" key="3">
    <source>
        <dbReference type="Proteomes" id="UP000501379"/>
    </source>
</evidence>
<dbReference type="KEGG" id="pcam:HNE05_18210"/>
<dbReference type="Gene3D" id="3.40.50.1820">
    <property type="entry name" value="alpha/beta hydrolase"/>
    <property type="match status" value="1"/>
</dbReference>
<dbReference type="InterPro" id="IPR000073">
    <property type="entry name" value="AB_hydrolase_1"/>
</dbReference>
<dbReference type="InterPro" id="IPR029058">
    <property type="entry name" value="AB_hydrolase_fold"/>
</dbReference>
<sequence length="293" mass="32383">MHLLPWSHPSSAGFTLTGWHSAPSGKPLLHFLHGNGFCGRTYEPMLALLAEHFDLWLCDVQGHGETEHGGRFHGWNRSAELAVEAFEAGRGIFGAVPRFALGHSFGGVLSSLILAHHPQLFQRAVLLDPVLFSPPMIGVMGLSELLGLHRRNVMAKKSAARRKHWPDRATAFSLLQGRGIFRGWADEALQAYVEHALKDVDEGGVELKCRPSREVDIFSSFPKRLWPSLAKVHTPTLLLHGVKSYAFVGKSALRLAASNPAVREQQVEGGHCFMQEQPAQSAQRVLDFLLQRS</sequence>
<feature type="domain" description="AB hydrolase-1" evidence="1">
    <location>
        <begin position="31"/>
        <end position="282"/>
    </location>
</feature>
<dbReference type="PANTHER" id="PTHR43194">
    <property type="entry name" value="HYDROLASE ALPHA/BETA FOLD FAMILY"/>
    <property type="match status" value="1"/>
</dbReference>
<keyword evidence="3" id="KW-1185">Reference proteome</keyword>
<keyword evidence="2" id="KW-0378">Hydrolase</keyword>
<dbReference type="InterPro" id="IPR050228">
    <property type="entry name" value="Carboxylesterase_BioH"/>
</dbReference>
<accession>A0A6M8FZG7</accession>
<dbReference type="RefSeq" id="WP_173210884.1">
    <property type="nucleotide sequence ID" value="NZ_CP053697.2"/>
</dbReference>
<dbReference type="PANTHER" id="PTHR43194:SF2">
    <property type="entry name" value="PEROXISOMAL MEMBRANE PROTEIN LPX1"/>
    <property type="match status" value="1"/>
</dbReference>
<evidence type="ECO:0000259" key="1">
    <source>
        <dbReference type="Pfam" id="PF12697"/>
    </source>
</evidence>
<dbReference type="Proteomes" id="UP000501379">
    <property type="component" value="Chromosome"/>
</dbReference>
<protein>
    <submittedName>
        <fullName evidence="2">Alpha/beta hydrolase</fullName>
    </submittedName>
</protein>
<proteinExistence type="predicted"/>
<reference evidence="2" key="1">
    <citation type="submission" date="2020-07" db="EMBL/GenBank/DDBJ databases">
        <title>Nitrate ammonifying Pseudomonas campi sp. nov. isolated from German agricultural grassland.</title>
        <authorList>
            <person name="Timsy T."/>
            <person name="Ulrich A."/>
            <person name="Spanner T."/>
            <person name="Foesel B."/>
            <person name="Kolb S."/>
            <person name="Horn M.A."/>
            <person name="Behrendt U."/>
        </authorList>
    </citation>
    <scope>NUCLEOTIDE SEQUENCE</scope>
    <source>
        <strain evidence="2">S1-A32-2</strain>
    </source>
</reference>